<keyword evidence="1" id="KW-0436">Ligase</keyword>
<dbReference type="SUPFAM" id="SSF56801">
    <property type="entry name" value="Acetyl-CoA synthetase-like"/>
    <property type="match status" value="1"/>
</dbReference>
<dbReference type="GO" id="GO:0016874">
    <property type="term" value="F:ligase activity"/>
    <property type="evidence" value="ECO:0007669"/>
    <property type="project" value="UniProtKB-KW"/>
</dbReference>
<dbReference type="InterPro" id="IPR042099">
    <property type="entry name" value="ANL_N_sf"/>
</dbReference>
<accession>A0A1H7SNF2</accession>
<dbReference type="EMBL" id="FOBF01000006">
    <property type="protein sequence ID" value="SEL74005.1"/>
    <property type="molecule type" value="Genomic_DNA"/>
</dbReference>
<dbReference type="AlphaFoldDB" id="A0A1H7SNF2"/>
<protein>
    <submittedName>
        <fullName evidence="1">Phenylacetate-coenzyme A ligase PaaK, adenylate-forming domain family</fullName>
    </submittedName>
</protein>
<dbReference type="Gene3D" id="3.40.50.12780">
    <property type="entry name" value="N-terminal domain of ligase-like"/>
    <property type="match status" value="1"/>
</dbReference>
<reference evidence="1 2" key="1">
    <citation type="submission" date="2016-10" db="EMBL/GenBank/DDBJ databases">
        <authorList>
            <person name="de Groot N.N."/>
        </authorList>
    </citation>
    <scope>NUCLEOTIDE SEQUENCE [LARGE SCALE GENOMIC DNA]</scope>
    <source>
        <strain evidence="1 2">DSM 43357</strain>
    </source>
</reference>
<dbReference type="InterPro" id="IPR053158">
    <property type="entry name" value="CapK_Type1_Caps_Biosynth"/>
</dbReference>
<organism evidence="1 2">
    <name type="scientific">Nonomuraea pusilla</name>
    <dbReference type="NCBI Taxonomy" id="46177"/>
    <lineage>
        <taxon>Bacteria</taxon>
        <taxon>Bacillati</taxon>
        <taxon>Actinomycetota</taxon>
        <taxon>Actinomycetes</taxon>
        <taxon>Streptosporangiales</taxon>
        <taxon>Streptosporangiaceae</taxon>
        <taxon>Nonomuraea</taxon>
    </lineage>
</organism>
<dbReference type="STRING" id="46177.SAMN05660976_03277"/>
<proteinExistence type="predicted"/>
<dbReference type="Proteomes" id="UP000198953">
    <property type="component" value="Unassembled WGS sequence"/>
</dbReference>
<dbReference type="PANTHER" id="PTHR36932">
    <property type="entry name" value="CAPSULAR POLYSACCHARIDE BIOSYNTHESIS PROTEIN"/>
    <property type="match status" value="1"/>
</dbReference>
<name>A0A1H7SNF2_9ACTN</name>
<evidence type="ECO:0000313" key="2">
    <source>
        <dbReference type="Proteomes" id="UP000198953"/>
    </source>
</evidence>
<gene>
    <name evidence="1" type="ORF">SAMN05660976_03277</name>
</gene>
<sequence>MFDMKESVPRLLQDARRARRRHEWAAVQRRRLAELVQHARTGSPYYRDLYSGLPPGVDDSASLPVTDKKALMAHYDDWATDREVTLARARAFAADPRLVGGRFLDRYLLVTTSGTTGNPAIFVKDDRDVAVNYALSIRMMGSWLGLADITRIVAGGGRMAIVAAANGHFLVSAGAARMRAHRLQRKAIRLFSVHTPLGELVEALNEFRPALLLGYGSVLSMLAAEQESGRLRIAPVVVEPAGETLTSGDYARMAGAFEAKVRDTYGASECPFLTEGCGHGWYHVNSDWALVEPVEADYSPTPPGRPSHTVLVTNLANRVQPILRYDLGDSVLQRPDPCPCGNPLPAIRVQGRVANLLTFAIGRGEVVIAPLMLNTLVDRTPGVQLYQIVQTSPASLRIRMLPLPGADPETVWRAVRDGIGGLLADHKLDHVILERAEEPPQQSAGGKYRTVIPLKDFA</sequence>
<dbReference type="PANTHER" id="PTHR36932:SF1">
    <property type="entry name" value="CAPSULAR POLYSACCHARIDE BIOSYNTHESIS PROTEIN"/>
    <property type="match status" value="1"/>
</dbReference>
<keyword evidence="2" id="KW-1185">Reference proteome</keyword>
<evidence type="ECO:0000313" key="1">
    <source>
        <dbReference type="EMBL" id="SEL74005.1"/>
    </source>
</evidence>